<keyword evidence="2" id="KW-0274">FAD</keyword>
<dbReference type="EMBL" id="CP031417">
    <property type="protein sequence ID" value="AXK80931.1"/>
    <property type="molecule type" value="Genomic_DNA"/>
</dbReference>
<dbReference type="InterPro" id="IPR005107">
    <property type="entry name" value="CO_DH_flav_C"/>
</dbReference>
<dbReference type="SUPFAM" id="SSF55447">
    <property type="entry name" value="CO dehydrogenase flavoprotein C-terminal domain-like"/>
    <property type="match status" value="1"/>
</dbReference>
<dbReference type="PROSITE" id="PS51387">
    <property type="entry name" value="FAD_PCMH"/>
    <property type="match status" value="1"/>
</dbReference>
<organism evidence="5 6">
    <name type="scientific">Pseudolabrys taiwanensis</name>
    <dbReference type="NCBI Taxonomy" id="331696"/>
    <lineage>
        <taxon>Bacteria</taxon>
        <taxon>Pseudomonadati</taxon>
        <taxon>Pseudomonadota</taxon>
        <taxon>Alphaproteobacteria</taxon>
        <taxon>Hyphomicrobiales</taxon>
        <taxon>Xanthobacteraceae</taxon>
        <taxon>Pseudolabrys</taxon>
    </lineage>
</organism>
<dbReference type="InterPro" id="IPR036318">
    <property type="entry name" value="FAD-bd_PCMH-like_sf"/>
</dbReference>
<evidence type="ECO:0000256" key="1">
    <source>
        <dbReference type="ARBA" id="ARBA00022630"/>
    </source>
</evidence>
<dbReference type="Pfam" id="PF03450">
    <property type="entry name" value="CO_deh_flav_C"/>
    <property type="match status" value="1"/>
</dbReference>
<dbReference type="Gene3D" id="3.30.390.50">
    <property type="entry name" value="CO dehydrogenase flavoprotein, C-terminal domain"/>
    <property type="match status" value="1"/>
</dbReference>
<dbReference type="KEGG" id="ptaw:DW352_10665"/>
<name>A0A345ZVI4_9HYPH</name>
<dbReference type="InterPro" id="IPR016167">
    <property type="entry name" value="FAD-bd_PCMH_sub1"/>
</dbReference>
<dbReference type="SUPFAM" id="SSF56176">
    <property type="entry name" value="FAD-binding/transporter-associated domain-like"/>
    <property type="match status" value="1"/>
</dbReference>
<dbReference type="GO" id="GO:0071949">
    <property type="term" value="F:FAD binding"/>
    <property type="evidence" value="ECO:0007669"/>
    <property type="project" value="InterPro"/>
</dbReference>
<evidence type="ECO:0000313" key="5">
    <source>
        <dbReference type="EMBL" id="AXK80931.1"/>
    </source>
</evidence>
<evidence type="ECO:0000313" key="6">
    <source>
        <dbReference type="Proteomes" id="UP000254889"/>
    </source>
</evidence>
<evidence type="ECO:0000256" key="2">
    <source>
        <dbReference type="ARBA" id="ARBA00022827"/>
    </source>
</evidence>
<accession>A0A345ZVI4</accession>
<sequence length="294" mass="31416">MKAPVFTYRRPDTLDEALDLLADNDGGTQVLAGGQSLMATLNMRLSGPAVLVDINRIASLRGIEARDGGIRLGALVRHAEVLASGMIAQKVPLLALALPHVAHMAVRNRGTTCGSLALADPSAEMPAVAVTLNADIVLAKKGERRTVPARDFFKGLYETARDDDEMIVEVVFPNAADNEWFGFTELSRRHGDFATVGVAVRAVKAGDRLDDLDVTIFGSEATPLLSKTAGSFAIASNASDKTLAEMAAAITDDMEPMDNHQGRGDTKRKQGATLIRRALRDVLDRAFPEQAPVS</sequence>
<dbReference type="InterPro" id="IPR016166">
    <property type="entry name" value="FAD-bd_PCMH"/>
</dbReference>
<dbReference type="AlphaFoldDB" id="A0A345ZVI4"/>
<keyword evidence="6" id="KW-1185">Reference proteome</keyword>
<dbReference type="Gene3D" id="3.30.43.10">
    <property type="entry name" value="Uridine Diphospho-n-acetylenolpyruvylglucosamine Reductase, domain 2"/>
    <property type="match status" value="1"/>
</dbReference>
<dbReference type="InterPro" id="IPR036683">
    <property type="entry name" value="CO_DH_flav_C_dom_sf"/>
</dbReference>
<dbReference type="SMART" id="SM01092">
    <property type="entry name" value="CO_deh_flav_C"/>
    <property type="match status" value="1"/>
</dbReference>
<protein>
    <submittedName>
        <fullName evidence="5">Xanthine dehydrogenase family protein subunit M</fullName>
    </submittedName>
</protein>
<dbReference type="Proteomes" id="UP000254889">
    <property type="component" value="Chromosome"/>
</dbReference>
<dbReference type="Pfam" id="PF00941">
    <property type="entry name" value="FAD_binding_5"/>
    <property type="match status" value="1"/>
</dbReference>
<dbReference type="Gene3D" id="3.30.465.10">
    <property type="match status" value="1"/>
</dbReference>
<evidence type="ECO:0000256" key="3">
    <source>
        <dbReference type="ARBA" id="ARBA00023002"/>
    </source>
</evidence>
<dbReference type="PANTHER" id="PTHR42659">
    <property type="entry name" value="XANTHINE DEHYDROGENASE SUBUNIT C-RELATED"/>
    <property type="match status" value="1"/>
</dbReference>
<evidence type="ECO:0000259" key="4">
    <source>
        <dbReference type="PROSITE" id="PS51387"/>
    </source>
</evidence>
<dbReference type="OrthoDB" id="9793944at2"/>
<proteinExistence type="predicted"/>
<gene>
    <name evidence="5" type="ORF">DW352_10665</name>
</gene>
<dbReference type="PANTHER" id="PTHR42659:SF2">
    <property type="entry name" value="XANTHINE DEHYDROGENASE SUBUNIT C-RELATED"/>
    <property type="match status" value="1"/>
</dbReference>
<dbReference type="RefSeq" id="WP_115691055.1">
    <property type="nucleotide sequence ID" value="NZ_CP031417.1"/>
</dbReference>
<dbReference type="GO" id="GO:0016491">
    <property type="term" value="F:oxidoreductase activity"/>
    <property type="evidence" value="ECO:0007669"/>
    <property type="project" value="UniProtKB-KW"/>
</dbReference>
<keyword evidence="3" id="KW-0560">Oxidoreductase</keyword>
<reference evidence="5 6" key="1">
    <citation type="submission" date="2018-07" db="EMBL/GenBank/DDBJ databases">
        <authorList>
            <person name="Quirk P.G."/>
            <person name="Krulwich T.A."/>
        </authorList>
    </citation>
    <scope>NUCLEOTIDE SEQUENCE [LARGE SCALE GENOMIC DNA]</scope>
    <source>
        <strain evidence="5 6">CC-BB4</strain>
    </source>
</reference>
<keyword evidence="1" id="KW-0285">Flavoprotein</keyword>
<dbReference type="InterPro" id="IPR002346">
    <property type="entry name" value="Mopterin_DH_FAD-bd"/>
</dbReference>
<feature type="domain" description="FAD-binding PCMH-type" evidence="4">
    <location>
        <begin position="1"/>
        <end position="177"/>
    </location>
</feature>
<dbReference type="InterPro" id="IPR016169">
    <property type="entry name" value="FAD-bd_PCMH_sub2"/>
</dbReference>
<dbReference type="InterPro" id="IPR051312">
    <property type="entry name" value="Diverse_Substr_Oxidored"/>
</dbReference>